<reference evidence="5 6" key="1">
    <citation type="submission" date="2015-01" db="EMBL/GenBank/DDBJ databases">
        <title>Evolution of Trichinella species and genotypes.</title>
        <authorList>
            <person name="Korhonen P.K."/>
            <person name="Edoardo P."/>
            <person name="Giuseppe L.R."/>
            <person name="Gasser R.B."/>
        </authorList>
    </citation>
    <scope>NUCLEOTIDE SEQUENCE [LARGE SCALE GENOMIC DNA]</scope>
    <source>
        <strain evidence="2">ISS13</strain>
        <strain evidence="4">ISS176</strain>
        <strain evidence="3">ISS470</strain>
    </source>
</reference>
<dbReference type="Proteomes" id="UP000054826">
    <property type="component" value="Unassembled WGS sequence"/>
</dbReference>
<dbReference type="OrthoDB" id="5931111at2759"/>
<protein>
    <submittedName>
        <fullName evidence="3">Uncharacterized protein</fullName>
    </submittedName>
</protein>
<accession>A0A0V1G6J3</accession>
<evidence type="ECO:0000313" key="4">
    <source>
        <dbReference type="EMBL" id="KRZ41447.1"/>
    </source>
</evidence>
<proteinExistence type="predicted"/>
<dbReference type="EMBL" id="JYDR01000005">
    <property type="protein sequence ID" value="KRY78189.1"/>
    <property type="molecule type" value="Genomic_DNA"/>
</dbReference>
<keyword evidence="7" id="KW-1185">Reference proteome</keyword>
<organism evidence="3 7">
    <name type="scientific">Trichinella pseudospiralis</name>
    <name type="common">Parasitic roundworm</name>
    <dbReference type="NCBI Taxonomy" id="6337"/>
    <lineage>
        <taxon>Eukaryota</taxon>
        <taxon>Metazoa</taxon>
        <taxon>Ecdysozoa</taxon>
        <taxon>Nematoda</taxon>
        <taxon>Enoplea</taxon>
        <taxon>Dorylaimia</taxon>
        <taxon>Trichinellida</taxon>
        <taxon>Trichinellidae</taxon>
        <taxon>Trichinella</taxon>
    </lineage>
</organism>
<dbReference type="AlphaFoldDB" id="A0A0V1G6J3"/>
<evidence type="ECO:0000313" key="2">
    <source>
        <dbReference type="EMBL" id="KRY78189.1"/>
    </source>
</evidence>
<dbReference type="EMBL" id="JYDV01000020">
    <property type="protein sequence ID" value="KRZ41447.1"/>
    <property type="molecule type" value="Genomic_DNA"/>
</dbReference>
<dbReference type="EMBL" id="JYDT01000004">
    <property type="protein sequence ID" value="KRY93139.1"/>
    <property type="molecule type" value="Genomic_DNA"/>
</dbReference>
<evidence type="ECO:0000313" key="3">
    <source>
        <dbReference type="EMBL" id="KRY93139.1"/>
    </source>
</evidence>
<evidence type="ECO:0000313" key="7">
    <source>
        <dbReference type="Proteomes" id="UP000054995"/>
    </source>
</evidence>
<comment type="caution">
    <text evidence="3">The sequence shown here is derived from an EMBL/GenBank/DDBJ whole genome shotgun (WGS) entry which is preliminary data.</text>
</comment>
<feature type="region of interest" description="Disordered" evidence="1">
    <location>
        <begin position="1"/>
        <end position="25"/>
    </location>
</feature>
<evidence type="ECO:0000313" key="6">
    <source>
        <dbReference type="Proteomes" id="UP000054826"/>
    </source>
</evidence>
<name>A0A0V1G6J3_TRIPS</name>
<dbReference type="Proteomes" id="UP000054995">
    <property type="component" value="Unassembled WGS sequence"/>
</dbReference>
<gene>
    <name evidence="2" type="ORF">T4A_4187</name>
    <name evidence="4" type="ORF">T4C_11534</name>
    <name evidence="3" type="ORF">T4D_9372</name>
</gene>
<evidence type="ECO:0000313" key="5">
    <source>
        <dbReference type="Proteomes" id="UP000054632"/>
    </source>
</evidence>
<evidence type="ECO:0000256" key="1">
    <source>
        <dbReference type="SAM" id="MobiDB-lite"/>
    </source>
</evidence>
<sequence length="72" mass="8059">MATSKECYNGDKSEPATPSSVLRVDHGPRPFSIGTDASVWLVCMEEYLQQNEIPCDRWTSVARSFLSDDVYA</sequence>
<dbReference type="Proteomes" id="UP000054632">
    <property type="component" value="Unassembled WGS sequence"/>
</dbReference>